<evidence type="ECO:0000313" key="3">
    <source>
        <dbReference type="Proteomes" id="UP000598271"/>
    </source>
</evidence>
<dbReference type="Proteomes" id="UP000598271">
    <property type="component" value="Unassembled WGS sequence"/>
</dbReference>
<dbReference type="AlphaFoldDB" id="A0A8J3D6W0"/>
<protein>
    <recommendedName>
        <fullName evidence="1">Mannose-6-phosphate isomerase type II C-terminal domain-containing protein</fullName>
    </recommendedName>
</protein>
<dbReference type="RefSeq" id="WP_189567098.1">
    <property type="nucleotide sequence ID" value="NZ_BMXF01000005.1"/>
</dbReference>
<dbReference type="EMBL" id="BMXF01000005">
    <property type="protein sequence ID" value="GHB82989.1"/>
    <property type="molecule type" value="Genomic_DNA"/>
</dbReference>
<proteinExistence type="predicted"/>
<keyword evidence="3" id="KW-1185">Reference proteome</keyword>
<comment type="caution">
    <text evidence="2">The sequence shown here is derived from an EMBL/GenBank/DDBJ whole genome shotgun (WGS) entry which is preliminary data.</text>
</comment>
<gene>
    <name evidence="2" type="ORF">GCM10007390_42370</name>
</gene>
<organism evidence="2 3">
    <name type="scientific">Persicitalea jodogahamensis</name>
    <dbReference type="NCBI Taxonomy" id="402147"/>
    <lineage>
        <taxon>Bacteria</taxon>
        <taxon>Pseudomonadati</taxon>
        <taxon>Bacteroidota</taxon>
        <taxon>Cytophagia</taxon>
        <taxon>Cytophagales</taxon>
        <taxon>Spirosomataceae</taxon>
        <taxon>Persicitalea</taxon>
    </lineage>
</organism>
<accession>A0A8J3D6W0</accession>
<sequence length="169" mass="19196">MKLDSGTDKKEVFSSVRSFIEGKGFDITTQDFERPWGGFFVLDERQAAQFISEFFPHLSLEDFEEGQKLSPKILVVAPDQRLSWQYHHRRAELWKLIGGVAGVVISDTDEQTDLQTLAIGDLVNLKCGERHRLIGTDGYGVVAEIWQHTDPTNPSDEDDIVRVQDDFGR</sequence>
<feature type="domain" description="Mannose-6-phosphate isomerase type II C-terminal" evidence="1">
    <location>
        <begin position="54"/>
        <end position="165"/>
    </location>
</feature>
<dbReference type="InterPro" id="IPR001538">
    <property type="entry name" value="Man6P_isomerase-2_C"/>
</dbReference>
<evidence type="ECO:0000313" key="2">
    <source>
        <dbReference type="EMBL" id="GHB82989.1"/>
    </source>
</evidence>
<name>A0A8J3D6W0_9BACT</name>
<dbReference type="GO" id="GO:0005976">
    <property type="term" value="P:polysaccharide metabolic process"/>
    <property type="evidence" value="ECO:0007669"/>
    <property type="project" value="InterPro"/>
</dbReference>
<reference evidence="2 3" key="1">
    <citation type="journal article" date="2014" name="Int. J. Syst. Evol. Microbiol.">
        <title>Complete genome sequence of Corynebacterium casei LMG S-19264T (=DSM 44701T), isolated from a smear-ripened cheese.</title>
        <authorList>
            <consortium name="US DOE Joint Genome Institute (JGI-PGF)"/>
            <person name="Walter F."/>
            <person name="Albersmeier A."/>
            <person name="Kalinowski J."/>
            <person name="Ruckert C."/>
        </authorList>
    </citation>
    <scope>NUCLEOTIDE SEQUENCE [LARGE SCALE GENOMIC DNA]</scope>
    <source>
        <strain evidence="2 3">KCTC 12866</strain>
    </source>
</reference>
<evidence type="ECO:0000259" key="1">
    <source>
        <dbReference type="Pfam" id="PF01050"/>
    </source>
</evidence>
<dbReference type="Pfam" id="PF01050">
    <property type="entry name" value="MannoseP_isomer"/>
    <property type="match status" value="1"/>
</dbReference>
<dbReference type="SUPFAM" id="SSF51182">
    <property type="entry name" value="RmlC-like cupins"/>
    <property type="match status" value="1"/>
</dbReference>
<dbReference type="InterPro" id="IPR011051">
    <property type="entry name" value="RmlC_Cupin_sf"/>
</dbReference>
<dbReference type="GO" id="GO:0016779">
    <property type="term" value="F:nucleotidyltransferase activity"/>
    <property type="evidence" value="ECO:0007669"/>
    <property type="project" value="InterPro"/>
</dbReference>